<dbReference type="InterPro" id="IPR045851">
    <property type="entry name" value="AMP-bd_C_sf"/>
</dbReference>
<dbReference type="InterPro" id="IPR020845">
    <property type="entry name" value="AMP-binding_CS"/>
</dbReference>
<feature type="domain" description="AMP-dependent synthetase/ligase" evidence="1">
    <location>
        <begin position="11"/>
        <end position="377"/>
    </location>
</feature>
<dbReference type="InterPro" id="IPR000873">
    <property type="entry name" value="AMP-dep_synth/lig_dom"/>
</dbReference>
<sequence length="551" mass="58543">MRESFATVLETVVDVMGDRAAVVHGSHSVTFAELDERASRLAGYLAARGVGRESRVAIALYNGAEYVESVFAVLKLGGVPLNVNYRYREAELTHLLTDAGAEALVFDAALDERIATVAPALPKLGTLIRVAGSDGGISTAPAGAVPYADAIADTGPLPRTDRESGHWLMYTGGTTGAPKGVLTTHNWLFNAVSPNGYGLIGVDKPTSLAELAELTRRLRDEGPRMVTLPAPPLMHSTGMYCSLGTLLAGGTVGYLTSRSYVADELARLIGEYGATVVALVGDVFARPLADALDAAADRGEPYDLSTLEWIVSVGVTWSADVKERLLRHGDFICRDVVAASEGGPFAISLTRRGENTVTSRFELIPGARVITPEGRDVVPGSGEVGVLAAPADEEIGYQGDPDKTAQTFRYIDGQRYCAPGDLATIEADGALVFKGRDSRVINTGGEKVFAEEVEQVLLRHPKVDDAYVVGVRDERWGSRVAAVVASSDPEPPTERELRDFVDTQLAGYKCPRSVVVVPELRRSPAGKADLRWAQQIATPSQATPSPSGGEA</sequence>
<evidence type="ECO:0000313" key="3">
    <source>
        <dbReference type="EMBL" id="GII25071.1"/>
    </source>
</evidence>
<organism evidence="3 4">
    <name type="scientific">Planosporangium mesophilum</name>
    <dbReference type="NCBI Taxonomy" id="689768"/>
    <lineage>
        <taxon>Bacteria</taxon>
        <taxon>Bacillati</taxon>
        <taxon>Actinomycetota</taxon>
        <taxon>Actinomycetes</taxon>
        <taxon>Micromonosporales</taxon>
        <taxon>Micromonosporaceae</taxon>
        <taxon>Planosporangium</taxon>
    </lineage>
</organism>
<dbReference type="PANTHER" id="PTHR43767:SF1">
    <property type="entry name" value="NONRIBOSOMAL PEPTIDE SYNTHASE PES1 (EUROFUNG)-RELATED"/>
    <property type="match status" value="1"/>
</dbReference>
<dbReference type="Gene3D" id="3.40.50.12780">
    <property type="entry name" value="N-terminal domain of ligase-like"/>
    <property type="match status" value="1"/>
</dbReference>
<keyword evidence="4" id="KW-1185">Reference proteome</keyword>
<dbReference type="InterPro" id="IPR050237">
    <property type="entry name" value="ATP-dep_AMP-bd_enzyme"/>
</dbReference>
<dbReference type="RefSeq" id="WP_168117342.1">
    <property type="nucleotide sequence ID" value="NZ_BOON01000045.1"/>
</dbReference>
<name>A0A8J3X2M1_9ACTN</name>
<feature type="domain" description="AMP-binding enzyme C-terminal" evidence="2">
    <location>
        <begin position="452"/>
        <end position="527"/>
    </location>
</feature>
<reference evidence="3" key="1">
    <citation type="submission" date="2021-01" db="EMBL/GenBank/DDBJ databases">
        <title>Whole genome shotgun sequence of Planosporangium mesophilum NBRC 109066.</title>
        <authorList>
            <person name="Komaki H."/>
            <person name="Tamura T."/>
        </authorList>
    </citation>
    <scope>NUCLEOTIDE SEQUENCE</scope>
    <source>
        <strain evidence="3">NBRC 109066</strain>
    </source>
</reference>
<proteinExistence type="predicted"/>
<dbReference type="InterPro" id="IPR025110">
    <property type="entry name" value="AMP-bd_C"/>
</dbReference>
<dbReference type="EMBL" id="BOON01000045">
    <property type="protein sequence ID" value="GII25071.1"/>
    <property type="molecule type" value="Genomic_DNA"/>
</dbReference>
<keyword evidence="3" id="KW-0436">Ligase</keyword>
<evidence type="ECO:0000259" key="1">
    <source>
        <dbReference type="Pfam" id="PF00501"/>
    </source>
</evidence>
<dbReference type="PROSITE" id="PS00455">
    <property type="entry name" value="AMP_BINDING"/>
    <property type="match status" value="1"/>
</dbReference>
<comment type="caution">
    <text evidence="3">The sequence shown here is derived from an EMBL/GenBank/DDBJ whole genome shotgun (WGS) entry which is preliminary data.</text>
</comment>
<gene>
    <name evidence="3" type="ORF">Pme01_46680</name>
</gene>
<dbReference type="GO" id="GO:0016878">
    <property type="term" value="F:acid-thiol ligase activity"/>
    <property type="evidence" value="ECO:0007669"/>
    <property type="project" value="UniProtKB-ARBA"/>
</dbReference>
<dbReference type="Gene3D" id="3.30.300.30">
    <property type="match status" value="1"/>
</dbReference>
<dbReference type="AlphaFoldDB" id="A0A8J3X2M1"/>
<accession>A0A8J3X2M1</accession>
<dbReference type="SUPFAM" id="SSF56801">
    <property type="entry name" value="Acetyl-CoA synthetase-like"/>
    <property type="match status" value="1"/>
</dbReference>
<protein>
    <submittedName>
        <fullName evidence="3">Putative fatty-acid-CoA ligase FadD</fullName>
    </submittedName>
</protein>
<dbReference type="Proteomes" id="UP000599074">
    <property type="component" value="Unassembled WGS sequence"/>
</dbReference>
<dbReference type="Pfam" id="PF13193">
    <property type="entry name" value="AMP-binding_C"/>
    <property type="match status" value="1"/>
</dbReference>
<evidence type="ECO:0000313" key="4">
    <source>
        <dbReference type="Proteomes" id="UP000599074"/>
    </source>
</evidence>
<evidence type="ECO:0000259" key="2">
    <source>
        <dbReference type="Pfam" id="PF13193"/>
    </source>
</evidence>
<dbReference type="PANTHER" id="PTHR43767">
    <property type="entry name" value="LONG-CHAIN-FATTY-ACID--COA LIGASE"/>
    <property type="match status" value="1"/>
</dbReference>
<dbReference type="InterPro" id="IPR042099">
    <property type="entry name" value="ANL_N_sf"/>
</dbReference>
<dbReference type="Pfam" id="PF00501">
    <property type="entry name" value="AMP-binding"/>
    <property type="match status" value="1"/>
</dbReference>